<dbReference type="Proteomes" id="UP000176770">
    <property type="component" value="Unassembled WGS sequence"/>
</dbReference>
<dbReference type="Pfam" id="PF01041">
    <property type="entry name" value="DegT_DnrJ_EryC1"/>
    <property type="match status" value="2"/>
</dbReference>
<feature type="modified residue" description="N6-(pyridoxal phosphate)lysine" evidence="2">
    <location>
        <position position="181"/>
    </location>
</feature>
<dbReference type="STRING" id="1802165.A3F94_02445"/>
<dbReference type="GO" id="GO:0030170">
    <property type="term" value="F:pyridoxal phosphate binding"/>
    <property type="evidence" value="ECO:0007669"/>
    <property type="project" value="TreeGrafter"/>
</dbReference>
<dbReference type="PANTHER" id="PTHR30244:SF34">
    <property type="entry name" value="DTDP-4-AMINO-4,6-DIDEOXYGALACTOSE TRANSAMINASE"/>
    <property type="match status" value="1"/>
</dbReference>
<evidence type="ECO:0000256" key="1">
    <source>
        <dbReference type="PIRSR" id="PIRSR000390-1"/>
    </source>
</evidence>
<dbReference type="SUPFAM" id="SSF53383">
    <property type="entry name" value="PLP-dependent transferases"/>
    <property type="match status" value="1"/>
</dbReference>
<protein>
    <recommendedName>
        <fullName evidence="6">DegT/DnrJ/EryC1/StrS aminotransferase</fullName>
    </recommendedName>
</protein>
<comment type="caution">
    <text evidence="4">The sequence shown here is derived from an EMBL/GenBank/DDBJ whole genome shotgun (WGS) entry which is preliminary data.</text>
</comment>
<feature type="active site" description="Proton acceptor" evidence="1">
    <location>
        <position position="181"/>
    </location>
</feature>
<organism evidence="4 5">
    <name type="scientific">Candidatus Spechtbacteria bacterium RIFCSPLOWO2_12_FULL_38_22</name>
    <dbReference type="NCBI Taxonomy" id="1802165"/>
    <lineage>
        <taxon>Bacteria</taxon>
        <taxon>Candidatus Spechtiibacteriota</taxon>
    </lineage>
</organism>
<dbReference type="GO" id="GO:0008483">
    <property type="term" value="F:transaminase activity"/>
    <property type="evidence" value="ECO:0007669"/>
    <property type="project" value="TreeGrafter"/>
</dbReference>
<dbReference type="InterPro" id="IPR015422">
    <property type="entry name" value="PyrdxlP-dep_Trfase_small"/>
</dbReference>
<evidence type="ECO:0008006" key="6">
    <source>
        <dbReference type="Google" id="ProtNLM"/>
    </source>
</evidence>
<accession>A0A1G2HHX3</accession>
<reference evidence="4 5" key="1">
    <citation type="journal article" date="2016" name="Nat. Commun.">
        <title>Thousands of microbial genomes shed light on interconnected biogeochemical processes in an aquifer system.</title>
        <authorList>
            <person name="Anantharaman K."/>
            <person name="Brown C.T."/>
            <person name="Hug L.A."/>
            <person name="Sharon I."/>
            <person name="Castelle C.J."/>
            <person name="Probst A.J."/>
            <person name="Thomas B.C."/>
            <person name="Singh A."/>
            <person name="Wilkins M.J."/>
            <person name="Karaoz U."/>
            <person name="Brodie E.L."/>
            <person name="Williams K.H."/>
            <person name="Hubbard S.S."/>
            <person name="Banfield J.F."/>
        </authorList>
    </citation>
    <scope>NUCLEOTIDE SEQUENCE [LARGE SCALE GENOMIC DNA]</scope>
</reference>
<comment type="similarity">
    <text evidence="3">Belongs to the DegT/DnrJ/EryC1 family.</text>
</comment>
<dbReference type="PANTHER" id="PTHR30244">
    <property type="entry name" value="TRANSAMINASE"/>
    <property type="match status" value="1"/>
</dbReference>
<keyword evidence="2 3" id="KW-0663">Pyridoxal phosphate</keyword>
<evidence type="ECO:0000313" key="4">
    <source>
        <dbReference type="EMBL" id="OGZ62067.1"/>
    </source>
</evidence>
<evidence type="ECO:0000256" key="3">
    <source>
        <dbReference type="RuleBase" id="RU004508"/>
    </source>
</evidence>
<evidence type="ECO:0000313" key="5">
    <source>
        <dbReference type="Proteomes" id="UP000176770"/>
    </source>
</evidence>
<dbReference type="AlphaFoldDB" id="A0A1G2HHX3"/>
<dbReference type="GO" id="GO:0000271">
    <property type="term" value="P:polysaccharide biosynthetic process"/>
    <property type="evidence" value="ECO:0007669"/>
    <property type="project" value="TreeGrafter"/>
</dbReference>
<dbReference type="Gene3D" id="3.90.1150.10">
    <property type="entry name" value="Aspartate Aminotransferase, domain 1"/>
    <property type="match status" value="1"/>
</dbReference>
<dbReference type="InterPro" id="IPR015421">
    <property type="entry name" value="PyrdxlP-dep_Trfase_major"/>
</dbReference>
<evidence type="ECO:0000256" key="2">
    <source>
        <dbReference type="PIRSR" id="PIRSR000390-2"/>
    </source>
</evidence>
<dbReference type="PIRSF" id="PIRSF000390">
    <property type="entry name" value="PLP_StrS"/>
    <property type="match status" value="1"/>
</dbReference>
<proteinExistence type="inferred from homology"/>
<gene>
    <name evidence="4" type="ORF">A3F94_02445</name>
</gene>
<dbReference type="InterPro" id="IPR000653">
    <property type="entry name" value="DegT/StrS_aminotransferase"/>
</dbReference>
<sequence>MVHISLSPNLEKDDLLTALSRLFFVWEWKGSKYLNKLKKMFADYFANDSIYFFNSGRSALFVFLKSLHLKIGDEVIMQSFTCNAVVNPILWAGGKPMYTDIDETFNLDIQSLEKNITQNTKAIIVQNTFGIPARIDKILEIAKKHSILVIEDCAHALGATYKKQKVGTFGDVAFFSFGRDKVISSVYGGALMINNDLLKKNFENEYKNIQRPSVFWTLQQLLHPLITYVALGMYNFGGKYVLFGAQKIHLLSKAVSKIENFGKKPQYLPCFLPDSLAALALNQFKKLDNLNLHRRNLARIYEKNFKDRDDVLYIEHYDEGTIWLRYPIMHSDADKIKKEAELRGMILGDWYREVIAPDGTNMETMNYQLGKNKTAEYVASKVLNLPTNIRTSQMEAQEVASLVKAYNWKQQFKK</sequence>
<dbReference type="InterPro" id="IPR015424">
    <property type="entry name" value="PyrdxlP-dep_Trfase"/>
</dbReference>
<name>A0A1G2HHX3_9BACT</name>
<dbReference type="Gene3D" id="3.40.640.10">
    <property type="entry name" value="Type I PLP-dependent aspartate aminotransferase-like (Major domain)"/>
    <property type="match status" value="1"/>
</dbReference>
<dbReference type="EMBL" id="MHOK01000009">
    <property type="protein sequence ID" value="OGZ62067.1"/>
    <property type="molecule type" value="Genomic_DNA"/>
</dbReference>